<name>A0A830GC83_9EURY</name>
<accession>A0A830GC83</accession>
<comment type="caution">
    <text evidence="1">The sequence shown here is derived from an EMBL/GenBank/DDBJ whole genome shotgun (WGS) entry which is preliminary data.</text>
</comment>
<evidence type="ECO:0000313" key="1">
    <source>
        <dbReference type="EMBL" id="GGN17855.1"/>
    </source>
</evidence>
<proteinExistence type="predicted"/>
<keyword evidence="2" id="KW-1185">Reference proteome</keyword>
<sequence length="342" mass="39121">MDMSMDEWSPPDEIKVDENRLSSLEVNLTFDPHDDEAQVSDYTSKTYSRLSTDQRRRFEKDLQRDTRGDFDSIHEYLNSWKNPNEYNEKVAQSYEKLVKDALSIPTGVRNGGEQANYPTGSQKHTFERLYVATQCFLAIHYGTREEDAKIRVHRGIREISIAKLVAQMIDNPEADEYYFYTSAVSNHSGLQGVGFYHSNGIIVSFDVPRDQVAFAADRLVNTPAHEDELQLVGGILRVGPKGVIHEGTHSGITRRMRTIIQSMSSSESLDNSVHKDIADLIEMMFKHDEPVTTSDGADRLIDWFYEVRSREIYSAAKTQSLKDQVDYLKEAGQENEREHRSI</sequence>
<dbReference type="EMBL" id="BMOQ01000005">
    <property type="protein sequence ID" value="GGN17855.1"/>
    <property type="molecule type" value="Genomic_DNA"/>
</dbReference>
<gene>
    <name evidence="1" type="ORF">GCM10009021_18410</name>
</gene>
<dbReference type="AlphaFoldDB" id="A0A830GC83"/>
<organism evidence="1 2">
    <name type="scientific">Halarchaeum nitratireducens</name>
    <dbReference type="NCBI Taxonomy" id="489913"/>
    <lineage>
        <taxon>Archaea</taxon>
        <taxon>Methanobacteriati</taxon>
        <taxon>Methanobacteriota</taxon>
        <taxon>Stenosarchaea group</taxon>
        <taxon>Halobacteria</taxon>
        <taxon>Halobacteriales</taxon>
        <taxon>Halobacteriaceae</taxon>
    </lineage>
</organism>
<protein>
    <submittedName>
        <fullName evidence="1">Uncharacterized protein</fullName>
    </submittedName>
</protein>
<dbReference type="Proteomes" id="UP000608850">
    <property type="component" value="Unassembled WGS sequence"/>
</dbReference>
<reference evidence="1 2" key="1">
    <citation type="journal article" date="2019" name="Int. J. Syst. Evol. Microbiol.">
        <title>The Global Catalogue of Microorganisms (GCM) 10K type strain sequencing project: providing services to taxonomists for standard genome sequencing and annotation.</title>
        <authorList>
            <consortium name="The Broad Institute Genomics Platform"/>
            <consortium name="The Broad Institute Genome Sequencing Center for Infectious Disease"/>
            <person name="Wu L."/>
            <person name="Ma J."/>
        </authorList>
    </citation>
    <scope>NUCLEOTIDE SEQUENCE [LARGE SCALE GENOMIC DNA]</scope>
    <source>
        <strain evidence="1 2">JCM 16331</strain>
    </source>
</reference>
<evidence type="ECO:0000313" key="2">
    <source>
        <dbReference type="Proteomes" id="UP000608850"/>
    </source>
</evidence>